<dbReference type="STRING" id="797516.HMPREF9104_02770"/>
<dbReference type="HOGENOM" id="CLU_3235232_0_0_9"/>
<proteinExistence type="predicted"/>
<reference evidence="1 2" key="1">
    <citation type="submission" date="2011-09" db="EMBL/GenBank/DDBJ databases">
        <authorList>
            <person name="Weinstock G."/>
            <person name="Sodergren E."/>
            <person name="Clifton S."/>
            <person name="Fulton L."/>
            <person name="Fulton B."/>
            <person name="Courtney L."/>
            <person name="Fronick C."/>
            <person name="Harrison M."/>
            <person name="Strong C."/>
            <person name="Farmer C."/>
            <person name="Delahaunty K."/>
            <person name="Markovic C."/>
            <person name="Hall O."/>
            <person name="Minx P."/>
            <person name="Tomlinson C."/>
            <person name="Mitreva M."/>
            <person name="Hou S."/>
            <person name="Chen J."/>
            <person name="Wollam A."/>
            <person name="Pepin K.H."/>
            <person name="Johnson M."/>
            <person name="Bhonagiri V."/>
            <person name="Zhang X."/>
            <person name="Suruliraj S."/>
            <person name="Warren W."/>
            <person name="Chinwalla A."/>
            <person name="Mardis E.R."/>
            <person name="Wilson R.K."/>
        </authorList>
    </citation>
    <scope>NUCLEOTIDE SEQUENCE [LARGE SCALE GENOMIC DNA]</scope>
    <source>
        <strain evidence="1 2">F0435</strain>
    </source>
</reference>
<evidence type="ECO:0000313" key="2">
    <source>
        <dbReference type="Proteomes" id="UP000005025"/>
    </source>
</evidence>
<dbReference type="EMBL" id="AGRJ01000236">
    <property type="protein sequence ID" value="EHO48550.1"/>
    <property type="molecule type" value="Genomic_DNA"/>
</dbReference>
<comment type="caution">
    <text evidence="1">The sequence shown here is derived from an EMBL/GenBank/DDBJ whole genome shotgun (WGS) entry which is preliminary data.</text>
</comment>
<organism evidence="1 2">
    <name type="scientific">Lentilactobacillus kisonensis F0435</name>
    <dbReference type="NCBI Taxonomy" id="797516"/>
    <lineage>
        <taxon>Bacteria</taxon>
        <taxon>Bacillati</taxon>
        <taxon>Bacillota</taxon>
        <taxon>Bacilli</taxon>
        <taxon>Lactobacillales</taxon>
        <taxon>Lactobacillaceae</taxon>
        <taxon>Lentilactobacillus</taxon>
    </lineage>
</organism>
<protein>
    <submittedName>
        <fullName evidence="1">Uncharacterized protein</fullName>
    </submittedName>
</protein>
<dbReference type="Proteomes" id="UP000005025">
    <property type="component" value="Unassembled WGS sequence"/>
</dbReference>
<gene>
    <name evidence="1" type="ORF">HMPREF9104_02770</name>
</gene>
<accession>H1LJH8</accession>
<dbReference type="AlphaFoldDB" id="H1LJH8"/>
<sequence>MLFWITKHFLIRIAAQSRNLHLSRLDQKSKTGISDHDNLGSSF</sequence>
<evidence type="ECO:0000313" key="1">
    <source>
        <dbReference type="EMBL" id="EHO48550.1"/>
    </source>
</evidence>
<name>H1LJH8_9LACO</name>